<dbReference type="GO" id="GO:0006564">
    <property type="term" value="P:L-serine biosynthetic process"/>
    <property type="evidence" value="ECO:0007669"/>
    <property type="project" value="UniProtKB-ARBA"/>
</dbReference>
<evidence type="ECO:0000313" key="7">
    <source>
        <dbReference type="EMBL" id="NYJ73606.1"/>
    </source>
</evidence>
<dbReference type="AlphaFoldDB" id="A0A853D861"/>
<dbReference type="GO" id="GO:0051287">
    <property type="term" value="F:NAD binding"/>
    <property type="evidence" value="ECO:0007669"/>
    <property type="project" value="InterPro"/>
</dbReference>
<evidence type="ECO:0000256" key="1">
    <source>
        <dbReference type="ARBA" id="ARBA00005854"/>
    </source>
</evidence>
<comment type="similarity">
    <text evidence="1 4">Belongs to the D-isomer specific 2-hydroxyacid dehydrogenase family.</text>
</comment>
<dbReference type="InterPro" id="IPR036291">
    <property type="entry name" value="NAD(P)-bd_dom_sf"/>
</dbReference>
<sequence length="343" mass="36211">MRVVCVGDRFISAASFAHAAKEAFGPDTETVEYSTRWPDEAYGAVEGVKESSGSVDEIAELIPGADVLLTHLGPVTATVLARADRLKVVGITRGGPVNVDLAAATAHHVPVVYLPGRNLGAVAEFVIGVMITMPRGVVRGSAELVHGRWSPRAFRYETAGPELRACTVGLVGIGAVGRRVAQLLDAFGARVVAYDPHVDRADGIELLDSLEAVLSVSDIVSVHSRLTDETRKSFDSKAFGAMKHGAYFVNTARGEIVDEAALLEALDSGQLSGAALDVFDPEPPGPDNPLVHRPDVIGTPHLAGASRQVSSESVQRVVRDVASYLHSGRMDHCANPDALKEGS</sequence>
<comment type="caution">
    <text evidence="7">The sequence shown here is derived from an EMBL/GenBank/DDBJ whole genome shotgun (WGS) entry which is preliminary data.</text>
</comment>
<organism evidence="7 8">
    <name type="scientific">Allobranchiibius huperziae</name>
    <dbReference type="NCBI Taxonomy" id="1874116"/>
    <lineage>
        <taxon>Bacteria</taxon>
        <taxon>Bacillati</taxon>
        <taxon>Actinomycetota</taxon>
        <taxon>Actinomycetes</taxon>
        <taxon>Micrococcales</taxon>
        <taxon>Dermacoccaceae</taxon>
        <taxon>Allobranchiibius</taxon>
    </lineage>
</organism>
<evidence type="ECO:0000313" key="8">
    <source>
        <dbReference type="Proteomes" id="UP000571817"/>
    </source>
</evidence>
<dbReference type="RefSeq" id="WP_179478976.1">
    <property type="nucleotide sequence ID" value="NZ_JACCFW010000001.1"/>
</dbReference>
<dbReference type="Pfam" id="PF02826">
    <property type="entry name" value="2-Hacid_dh_C"/>
    <property type="match status" value="1"/>
</dbReference>
<dbReference type="PANTHER" id="PTHR42938">
    <property type="entry name" value="FORMATE DEHYDROGENASE 1"/>
    <property type="match status" value="1"/>
</dbReference>
<reference evidence="7 8" key="1">
    <citation type="submission" date="2020-07" db="EMBL/GenBank/DDBJ databases">
        <title>Sequencing the genomes of 1000 actinobacteria strains.</title>
        <authorList>
            <person name="Klenk H.-P."/>
        </authorList>
    </citation>
    <scope>NUCLEOTIDE SEQUENCE [LARGE SCALE GENOMIC DNA]</scope>
    <source>
        <strain evidence="7 8">DSM 29531</strain>
    </source>
</reference>
<keyword evidence="8" id="KW-1185">Reference proteome</keyword>
<dbReference type="SUPFAM" id="SSF51735">
    <property type="entry name" value="NAD(P)-binding Rossmann-fold domains"/>
    <property type="match status" value="1"/>
</dbReference>
<feature type="domain" description="D-isomer specific 2-hydroxyacid dehydrogenase catalytic" evidence="5">
    <location>
        <begin position="52"/>
        <end position="335"/>
    </location>
</feature>
<evidence type="ECO:0000256" key="3">
    <source>
        <dbReference type="ARBA" id="ARBA00023027"/>
    </source>
</evidence>
<proteinExistence type="inferred from homology"/>
<accession>A0A853D861</accession>
<feature type="domain" description="D-isomer specific 2-hydroxyacid dehydrogenase NAD-binding" evidence="6">
    <location>
        <begin position="128"/>
        <end position="303"/>
    </location>
</feature>
<dbReference type="InterPro" id="IPR006140">
    <property type="entry name" value="D-isomer_DH_NAD-bd"/>
</dbReference>
<name>A0A853D861_9MICO</name>
<dbReference type="EC" id="1.1.1.95" evidence="7"/>
<dbReference type="InterPro" id="IPR006139">
    <property type="entry name" value="D-isomer_2_OHA_DH_cat_dom"/>
</dbReference>
<dbReference type="Pfam" id="PF00389">
    <property type="entry name" value="2-Hacid_dh"/>
    <property type="match status" value="1"/>
</dbReference>
<keyword evidence="3" id="KW-0520">NAD</keyword>
<protein>
    <submittedName>
        <fullName evidence="7">D-3-phosphoglycerate dehydrogenase</fullName>
        <ecNumber evidence="7">1.1.1.95</ecNumber>
    </submittedName>
</protein>
<dbReference type="Proteomes" id="UP000571817">
    <property type="component" value="Unassembled WGS sequence"/>
</dbReference>
<dbReference type="SUPFAM" id="SSF52283">
    <property type="entry name" value="Formate/glycerate dehydrogenase catalytic domain-like"/>
    <property type="match status" value="1"/>
</dbReference>
<gene>
    <name evidence="7" type="ORF">HNR15_000569</name>
</gene>
<keyword evidence="2 4" id="KW-0560">Oxidoreductase</keyword>
<dbReference type="FunFam" id="3.40.50.720:FF:000041">
    <property type="entry name" value="D-3-phosphoglycerate dehydrogenase"/>
    <property type="match status" value="1"/>
</dbReference>
<dbReference type="EMBL" id="JACCFW010000001">
    <property type="protein sequence ID" value="NYJ73606.1"/>
    <property type="molecule type" value="Genomic_DNA"/>
</dbReference>
<evidence type="ECO:0000259" key="6">
    <source>
        <dbReference type="Pfam" id="PF02826"/>
    </source>
</evidence>
<dbReference type="InterPro" id="IPR029753">
    <property type="entry name" value="D-isomer_DH_CS"/>
</dbReference>
<evidence type="ECO:0000259" key="5">
    <source>
        <dbReference type="Pfam" id="PF00389"/>
    </source>
</evidence>
<dbReference type="Gene3D" id="3.40.50.720">
    <property type="entry name" value="NAD(P)-binding Rossmann-like Domain"/>
    <property type="match status" value="2"/>
</dbReference>
<dbReference type="GO" id="GO:0047545">
    <property type="term" value="F:(S)-2-hydroxyglutarate dehydrogenase activity"/>
    <property type="evidence" value="ECO:0007669"/>
    <property type="project" value="UniProtKB-ARBA"/>
</dbReference>
<evidence type="ECO:0000256" key="4">
    <source>
        <dbReference type="RuleBase" id="RU003719"/>
    </source>
</evidence>
<dbReference type="GO" id="GO:0004617">
    <property type="term" value="F:phosphoglycerate dehydrogenase activity"/>
    <property type="evidence" value="ECO:0007669"/>
    <property type="project" value="UniProtKB-EC"/>
</dbReference>
<dbReference type="PROSITE" id="PS00671">
    <property type="entry name" value="D_2_HYDROXYACID_DH_3"/>
    <property type="match status" value="1"/>
</dbReference>
<evidence type="ECO:0000256" key="2">
    <source>
        <dbReference type="ARBA" id="ARBA00023002"/>
    </source>
</evidence>
<dbReference type="PANTHER" id="PTHR42938:SF9">
    <property type="entry name" value="FORMATE DEHYDROGENASE 1"/>
    <property type="match status" value="1"/>
</dbReference>